<dbReference type="Proteomes" id="UP000736335">
    <property type="component" value="Unassembled WGS sequence"/>
</dbReference>
<proteinExistence type="predicted"/>
<evidence type="ECO:0000313" key="3">
    <source>
        <dbReference type="Proteomes" id="UP000736335"/>
    </source>
</evidence>
<feature type="non-terminal residue" evidence="2">
    <location>
        <position position="1"/>
    </location>
</feature>
<name>A0A9P6LAQ6_9AGAM</name>
<comment type="caution">
    <text evidence="2">The sequence shown here is derived from an EMBL/GenBank/DDBJ whole genome shotgun (WGS) entry which is preliminary data.</text>
</comment>
<reference evidence="2" key="1">
    <citation type="journal article" date="2020" name="Nat. Commun.">
        <title>Large-scale genome sequencing of mycorrhizal fungi provides insights into the early evolution of symbiotic traits.</title>
        <authorList>
            <person name="Miyauchi S."/>
            <person name="Kiss E."/>
            <person name="Kuo A."/>
            <person name="Drula E."/>
            <person name="Kohler A."/>
            <person name="Sanchez-Garcia M."/>
            <person name="Morin E."/>
            <person name="Andreopoulos B."/>
            <person name="Barry K.W."/>
            <person name="Bonito G."/>
            <person name="Buee M."/>
            <person name="Carver A."/>
            <person name="Chen C."/>
            <person name="Cichocki N."/>
            <person name="Clum A."/>
            <person name="Culley D."/>
            <person name="Crous P.W."/>
            <person name="Fauchery L."/>
            <person name="Girlanda M."/>
            <person name="Hayes R.D."/>
            <person name="Keri Z."/>
            <person name="LaButti K."/>
            <person name="Lipzen A."/>
            <person name="Lombard V."/>
            <person name="Magnuson J."/>
            <person name="Maillard F."/>
            <person name="Murat C."/>
            <person name="Nolan M."/>
            <person name="Ohm R.A."/>
            <person name="Pangilinan J."/>
            <person name="Pereira M.F."/>
            <person name="Perotto S."/>
            <person name="Peter M."/>
            <person name="Pfister S."/>
            <person name="Riley R."/>
            <person name="Sitrit Y."/>
            <person name="Stielow J.B."/>
            <person name="Szollosi G."/>
            <person name="Zifcakova L."/>
            <person name="Stursova M."/>
            <person name="Spatafora J.W."/>
            <person name="Tedersoo L."/>
            <person name="Vaario L.M."/>
            <person name="Yamada A."/>
            <person name="Yan M."/>
            <person name="Wang P."/>
            <person name="Xu J."/>
            <person name="Bruns T."/>
            <person name="Baldrian P."/>
            <person name="Vilgalys R."/>
            <person name="Dunand C."/>
            <person name="Henrissat B."/>
            <person name="Grigoriev I.V."/>
            <person name="Hibbett D."/>
            <person name="Nagy L.G."/>
            <person name="Martin F.M."/>
        </authorList>
    </citation>
    <scope>NUCLEOTIDE SEQUENCE</scope>
    <source>
        <strain evidence="2">UH-Tt-Lm1</strain>
    </source>
</reference>
<evidence type="ECO:0000313" key="2">
    <source>
        <dbReference type="EMBL" id="KAF9789749.1"/>
    </source>
</evidence>
<organism evidence="2 3">
    <name type="scientific">Thelephora terrestris</name>
    <dbReference type="NCBI Taxonomy" id="56493"/>
    <lineage>
        <taxon>Eukaryota</taxon>
        <taxon>Fungi</taxon>
        <taxon>Dikarya</taxon>
        <taxon>Basidiomycota</taxon>
        <taxon>Agaricomycotina</taxon>
        <taxon>Agaricomycetes</taxon>
        <taxon>Thelephorales</taxon>
        <taxon>Thelephoraceae</taxon>
        <taxon>Thelephora</taxon>
    </lineage>
</organism>
<feature type="compositionally biased region" description="Basic and acidic residues" evidence="1">
    <location>
        <begin position="79"/>
        <end position="91"/>
    </location>
</feature>
<feature type="compositionally biased region" description="Low complexity" evidence="1">
    <location>
        <begin position="18"/>
        <end position="39"/>
    </location>
</feature>
<evidence type="ECO:0000256" key="1">
    <source>
        <dbReference type="SAM" id="MobiDB-lite"/>
    </source>
</evidence>
<dbReference type="OrthoDB" id="3237291at2759"/>
<feature type="compositionally biased region" description="Polar residues" evidence="1">
    <location>
        <begin position="40"/>
        <end position="50"/>
    </location>
</feature>
<feature type="non-terminal residue" evidence="2">
    <location>
        <position position="107"/>
    </location>
</feature>
<dbReference type="EMBL" id="WIUZ02000003">
    <property type="protein sequence ID" value="KAF9789749.1"/>
    <property type="molecule type" value="Genomic_DNA"/>
</dbReference>
<gene>
    <name evidence="2" type="ORF">BJ322DRAFT_989542</name>
</gene>
<feature type="region of interest" description="Disordered" evidence="1">
    <location>
        <begin position="11"/>
        <end position="107"/>
    </location>
</feature>
<sequence>NLKDRIAALQRLNQQGGSPSTSPNPSATSPSPEPSLSATQPNTNGNNNAKVSLRDKIARFEAAGGTPIPRGSFGMGPMPHHEDDVSRRKGEMLGNRVPGLNRPAALP</sequence>
<dbReference type="AlphaFoldDB" id="A0A9P6LAQ6"/>
<protein>
    <submittedName>
        <fullName evidence="2">Uncharacterized protein</fullName>
    </submittedName>
</protein>
<accession>A0A9P6LAQ6</accession>
<keyword evidence="3" id="KW-1185">Reference proteome</keyword>
<reference evidence="2" key="2">
    <citation type="submission" date="2020-11" db="EMBL/GenBank/DDBJ databases">
        <authorList>
            <consortium name="DOE Joint Genome Institute"/>
            <person name="Kuo A."/>
            <person name="Miyauchi S."/>
            <person name="Kiss E."/>
            <person name="Drula E."/>
            <person name="Kohler A."/>
            <person name="Sanchez-Garcia M."/>
            <person name="Andreopoulos B."/>
            <person name="Barry K.W."/>
            <person name="Bonito G."/>
            <person name="Buee M."/>
            <person name="Carver A."/>
            <person name="Chen C."/>
            <person name="Cichocki N."/>
            <person name="Clum A."/>
            <person name="Culley D."/>
            <person name="Crous P.W."/>
            <person name="Fauchery L."/>
            <person name="Girlanda M."/>
            <person name="Hayes R."/>
            <person name="Keri Z."/>
            <person name="Labutti K."/>
            <person name="Lipzen A."/>
            <person name="Lombard V."/>
            <person name="Magnuson J."/>
            <person name="Maillard F."/>
            <person name="Morin E."/>
            <person name="Murat C."/>
            <person name="Nolan M."/>
            <person name="Ohm R."/>
            <person name="Pangilinan J."/>
            <person name="Pereira M."/>
            <person name="Perotto S."/>
            <person name="Peter M."/>
            <person name="Riley R."/>
            <person name="Sitrit Y."/>
            <person name="Stielow B."/>
            <person name="Szollosi G."/>
            <person name="Zifcakova L."/>
            <person name="Stursova M."/>
            <person name="Spatafora J.W."/>
            <person name="Tedersoo L."/>
            <person name="Vaario L.-M."/>
            <person name="Yamada A."/>
            <person name="Yan M."/>
            <person name="Wang P."/>
            <person name="Xu J."/>
            <person name="Bruns T."/>
            <person name="Baldrian P."/>
            <person name="Vilgalys R."/>
            <person name="Henrissat B."/>
            <person name="Grigoriev I.V."/>
            <person name="Hibbett D."/>
            <person name="Nagy L.G."/>
            <person name="Martin F.M."/>
        </authorList>
    </citation>
    <scope>NUCLEOTIDE SEQUENCE</scope>
    <source>
        <strain evidence="2">UH-Tt-Lm1</strain>
    </source>
</reference>